<dbReference type="Gene3D" id="1.10.30.40">
    <property type="entry name" value="Ethanolamine ammonia-lyase light chain (EutC), N-terminal domain"/>
    <property type="match status" value="1"/>
</dbReference>
<dbReference type="STRING" id="1387353.BSF38_04918"/>
<keyword evidence="3 5" id="KW-0170">Cobalt</keyword>
<comment type="catalytic activity">
    <reaction evidence="5">
        <text>ethanolamine = acetaldehyde + NH4(+)</text>
        <dbReference type="Rhea" id="RHEA:15313"/>
        <dbReference type="ChEBI" id="CHEBI:15343"/>
        <dbReference type="ChEBI" id="CHEBI:28938"/>
        <dbReference type="ChEBI" id="CHEBI:57603"/>
        <dbReference type="EC" id="4.3.1.7"/>
    </reaction>
</comment>
<dbReference type="GO" id="GO:0009350">
    <property type="term" value="C:ethanolamine ammonia-lyase complex"/>
    <property type="evidence" value="ECO:0007669"/>
    <property type="project" value="UniProtKB-UniRule"/>
</dbReference>
<evidence type="ECO:0000313" key="7">
    <source>
        <dbReference type="EMBL" id="APW63354.1"/>
    </source>
</evidence>
<dbReference type="GO" id="GO:0031471">
    <property type="term" value="C:ethanolamine degradation polyhedral organelle"/>
    <property type="evidence" value="ECO:0007669"/>
    <property type="project" value="UniProtKB-UniRule"/>
</dbReference>
<gene>
    <name evidence="5 7" type="primary">eutC</name>
    <name evidence="7" type="ORF">BSF38_04918</name>
</gene>
<dbReference type="HAMAP" id="MF_00601">
    <property type="entry name" value="EutC"/>
    <property type="match status" value="1"/>
</dbReference>
<dbReference type="UniPathway" id="UPA00560"/>
<dbReference type="NCBIfam" id="NF003971">
    <property type="entry name" value="PRK05465.1"/>
    <property type="match status" value="1"/>
</dbReference>
<dbReference type="KEGG" id="pbor:BSF38_04918"/>
<sequence length="269" mass="29394">MDDLEPKIETDASRFLEQVQARTPARILTGRVGGSYTTRTWLELRADHAAARDAVRDEIDLEADLGRDFIDRWGLFEVSTLATSKDEYLLRPDLGRSLCVSARDEVAGRCPSGVDLQIVLGDGLSARAIVAQAPGLLPRLGDLATRAGWSLGRPFFVRRCRVGVLNDVGEILDPAVVVLLIGERPGLATAESLSAYLAYRPRNGHDDSRRNLISNIHARGVPRDQAARRIIHLAGRMIELATSGVSVKETWTPSLGDDSDLPRSLPETP</sequence>
<dbReference type="PANTHER" id="PTHR39330:SF1">
    <property type="entry name" value="ETHANOLAMINE AMMONIA-LYASE SMALL SUBUNIT"/>
    <property type="match status" value="1"/>
</dbReference>
<comment type="pathway">
    <text evidence="5">Amine and polyamine degradation; ethanolamine degradation.</text>
</comment>
<feature type="binding site" evidence="5">
    <location>
        <position position="162"/>
    </location>
    <ligand>
        <name>adenosylcob(III)alamin</name>
        <dbReference type="ChEBI" id="CHEBI:18408"/>
    </ligand>
</feature>
<dbReference type="PIRSF" id="PIRSF018982">
    <property type="entry name" value="EutC"/>
    <property type="match status" value="1"/>
</dbReference>
<dbReference type="EMBL" id="CP019082">
    <property type="protein sequence ID" value="APW63354.1"/>
    <property type="molecule type" value="Genomic_DNA"/>
</dbReference>
<evidence type="ECO:0000256" key="3">
    <source>
        <dbReference type="ARBA" id="ARBA00023285"/>
    </source>
</evidence>
<organism evidence="7 8">
    <name type="scientific">Paludisphaera borealis</name>
    <dbReference type="NCBI Taxonomy" id="1387353"/>
    <lineage>
        <taxon>Bacteria</taxon>
        <taxon>Pseudomonadati</taxon>
        <taxon>Planctomycetota</taxon>
        <taxon>Planctomycetia</taxon>
        <taxon>Isosphaerales</taxon>
        <taxon>Isosphaeraceae</taxon>
        <taxon>Paludisphaera</taxon>
    </lineage>
</organism>
<keyword evidence="2 5" id="KW-0456">Lyase</keyword>
<keyword evidence="8" id="KW-1185">Reference proteome</keyword>
<comment type="cofactor">
    <cofactor evidence="5">
        <name>adenosylcob(III)alamin</name>
        <dbReference type="ChEBI" id="CHEBI:18408"/>
    </cofactor>
    <text evidence="5">Binds between the large and small subunits.</text>
</comment>
<dbReference type="InterPro" id="IPR042255">
    <property type="entry name" value="EutC_N"/>
</dbReference>
<dbReference type="RefSeq" id="WP_076349710.1">
    <property type="nucleotide sequence ID" value="NZ_CP019082.1"/>
</dbReference>
<feature type="region of interest" description="Disordered" evidence="6">
    <location>
        <begin position="249"/>
        <end position="269"/>
    </location>
</feature>
<name>A0A1U7CWN9_9BACT</name>
<protein>
    <recommendedName>
        <fullName evidence="5">Ethanolamine ammonia-lyase small subunit</fullName>
        <shortName evidence="5">EAL small subunit</shortName>
        <ecNumber evidence="5">4.3.1.7</ecNumber>
    </recommendedName>
</protein>
<comment type="caution">
    <text evidence="5">Lacks conserved residue(s) required for the propagation of feature annotation.</text>
</comment>
<dbReference type="OrthoDB" id="114248at2"/>
<evidence type="ECO:0000313" key="8">
    <source>
        <dbReference type="Proteomes" id="UP000186309"/>
    </source>
</evidence>
<keyword evidence="1 5" id="KW-0846">Cobalamin</keyword>
<evidence type="ECO:0000256" key="6">
    <source>
        <dbReference type="SAM" id="MobiDB-lite"/>
    </source>
</evidence>
<comment type="similarity">
    <text evidence="5">Belongs to the EutC family.</text>
</comment>
<dbReference type="PANTHER" id="PTHR39330">
    <property type="entry name" value="ETHANOLAMINE AMMONIA-LYASE LIGHT CHAIN"/>
    <property type="match status" value="1"/>
</dbReference>
<proteinExistence type="inferred from homology"/>
<comment type="subunit">
    <text evidence="5">The basic unit is a heterodimer which dimerizes to form tetramers. The heterotetramers trimerize; 6 large subunits form a core ring with 6 small subunits projecting outwards.</text>
</comment>
<dbReference type="GO" id="GO:0031419">
    <property type="term" value="F:cobalamin binding"/>
    <property type="evidence" value="ECO:0007669"/>
    <property type="project" value="UniProtKB-UniRule"/>
</dbReference>
<keyword evidence="4 5" id="KW-1283">Bacterial microcompartment</keyword>
<evidence type="ECO:0000256" key="1">
    <source>
        <dbReference type="ARBA" id="ARBA00022628"/>
    </source>
</evidence>
<dbReference type="InterPro" id="IPR009246">
    <property type="entry name" value="EutC"/>
</dbReference>
<evidence type="ECO:0000256" key="2">
    <source>
        <dbReference type="ARBA" id="ARBA00023239"/>
    </source>
</evidence>
<comment type="function">
    <text evidence="5">Catalyzes the deamination of various vicinal amino-alcohols to oxo compounds. Allows this organism to utilize ethanolamine as the sole source of nitrogen and carbon in the presence of external vitamin B12.</text>
</comment>
<dbReference type="GO" id="GO:0008851">
    <property type="term" value="F:ethanolamine ammonia-lyase activity"/>
    <property type="evidence" value="ECO:0007669"/>
    <property type="project" value="UniProtKB-UniRule"/>
</dbReference>
<evidence type="ECO:0000256" key="4">
    <source>
        <dbReference type="ARBA" id="ARBA00024446"/>
    </source>
</evidence>
<dbReference type="GO" id="GO:0046336">
    <property type="term" value="P:ethanolamine catabolic process"/>
    <property type="evidence" value="ECO:0007669"/>
    <property type="project" value="UniProtKB-UniRule"/>
</dbReference>
<dbReference type="GO" id="GO:0006520">
    <property type="term" value="P:amino acid metabolic process"/>
    <property type="evidence" value="ECO:0007669"/>
    <property type="project" value="InterPro"/>
</dbReference>
<feature type="binding site" evidence="5">
    <location>
        <position position="183"/>
    </location>
    <ligand>
        <name>adenosylcob(III)alamin</name>
        <dbReference type="ChEBI" id="CHEBI:18408"/>
    </ligand>
</feature>
<reference evidence="8" key="1">
    <citation type="submission" date="2016-12" db="EMBL/GenBank/DDBJ databases">
        <title>Comparative genomics of four Isosphaeraceae planctomycetes: a common pool of plasmids and glycoside hydrolase genes.</title>
        <authorList>
            <person name="Ivanova A."/>
        </authorList>
    </citation>
    <scope>NUCLEOTIDE SEQUENCE [LARGE SCALE GENOMIC DNA]</scope>
    <source>
        <strain evidence="8">PX4</strain>
    </source>
</reference>
<accession>A0A1U7CWN9</accession>
<dbReference type="EC" id="4.3.1.7" evidence="5"/>
<evidence type="ECO:0000256" key="5">
    <source>
        <dbReference type="HAMAP-Rule" id="MF_00601"/>
    </source>
</evidence>
<dbReference type="Pfam" id="PF05985">
    <property type="entry name" value="EutC"/>
    <property type="match status" value="1"/>
</dbReference>
<dbReference type="InterPro" id="IPR042251">
    <property type="entry name" value="EutC_C"/>
</dbReference>
<dbReference type="AlphaFoldDB" id="A0A1U7CWN9"/>
<dbReference type="Gene3D" id="3.40.50.11240">
    <property type="entry name" value="Ethanolamine ammonia-lyase light chain (EutC)"/>
    <property type="match status" value="1"/>
</dbReference>
<dbReference type="Proteomes" id="UP000186309">
    <property type="component" value="Chromosome"/>
</dbReference>
<comment type="subcellular location">
    <subcellularLocation>
        <location evidence="5">Bacterial microcompartment</location>
    </subcellularLocation>
</comment>